<dbReference type="PANTHER" id="PTHR28591:SF1">
    <property type="entry name" value="LATEXIN"/>
    <property type="match status" value="1"/>
</dbReference>
<feature type="domain" description="Cystatin LXN-type" evidence="6">
    <location>
        <begin position="45"/>
        <end position="145"/>
    </location>
</feature>
<keyword evidence="3" id="KW-0677">Repeat</keyword>
<name>A0A8T3DC14_9TELE</name>
<dbReference type="Pfam" id="PF06907">
    <property type="entry name" value="LXN"/>
    <property type="match status" value="1"/>
</dbReference>
<dbReference type="PANTHER" id="PTHR28591">
    <property type="entry name" value="LATEXIN"/>
    <property type="match status" value="1"/>
</dbReference>
<dbReference type="AlphaFoldDB" id="A0A8T3DC14"/>
<dbReference type="GO" id="GO:0005615">
    <property type="term" value="C:extracellular space"/>
    <property type="evidence" value="ECO:0007669"/>
    <property type="project" value="TreeGrafter"/>
</dbReference>
<dbReference type="FunFam" id="3.10.450.10:FF:000007">
    <property type="entry name" value="latexin"/>
    <property type="match status" value="1"/>
</dbReference>
<dbReference type="SUPFAM" id="SSF54403">
    <property type="entry name" value="Cystatin/monellin"/>
    <property type="match status" value="2"/>
</dbReference>
<evidence type="ECO:0000313" key="7">
    <source>
        <dbReference type="EMBL" id="KAI1893730.1"/>
    </source>
</evidence>
<feature type="domain" description="Cystatin LXN-type" evidence="6">
    <location>
        <begin position="164"/>
        <end position="273"/>
    </location>
</feature>
<evidence type="ECO:0000259" key="6">
    <source>
        <dbReference type="PROSITE" id="PS52033"/>
    </source>
</evidence>
<evidence type="ECO:0000256" key="4">
    <source>
        <dbReference type="PROSITE-ProRule" id="PRU01377"/>
    </source>
</evidence>
<feature type="chain" id="PRO_5035837552" description="Cystatin LXN-type domain-containing protein" evidence="5">
    <location>
        <begin position="18"/>
        <end position="284"/>
    </location>
</feature>
<keyword evidence="2 4" id="KW-0646">Protease inhibitor</keyword>
<feature type="signal peptide" evidence="5">
    <location>
        <begin position="1"/>
        <end position="17"/>
    </location>
</feature>
<evidence type="ECO:0000256" key="3">
    <source>
        <dbReference type="ARBA" id="ARBA00022737"/>
    </source>
</evidence>
<sequence length="284" mass="31813">MSWSLCLTFTLLSLGQGVPIVQDLPKTGHSNSDVEPILPTGEAMSVKQLNPAHYPASRAANAALHYLNTQHGSPYRWLQVERVLDATVEEVAEIGMKYNVQFAVKDVTSEQSVGVCSSEVLYPVRERQTPPRVQCFCENLLKLNSYKEEEALYQQLSSNNSLLSGHDIPDSYGFIATEMRPFWHLGAVASSFVMLKESNESTLYNMAQVANVTQLETQNETLKFQYHVLLHEMVSQEIIHWKLIVSWCPAEGVRVLTAEWQPKCEHCVVPPANTTNTVQTSSSE</sequence>
<dbReference type="EMBL" id="JAERUA010000011">
    <property type="protein sequence ID" value="KAI1893730.1"/>
    <property type="molecule type" value="Genomic_DNA"/>
</dbReference>
<evidence type="ECO:0000256" key="2">
    <source>
        <dbReference type="ARBA" id="ARBA00022690"/>
    </source>
</evidence>
<dbReference type="OrthoDB" id="8898327at2759"/>
<dbReference type="Gene3D" id="3.10.450.10">
    <property type="match status" value="2"/>
</dbReference>
<dbReference type="InterPro" id="IPR009684">
    <property type="entry name" value="Latexin"/>
</dbReference>
<protein>
    <recommendedName>
        <fullName evidence="6">Cystatin LXN-type domain-containing protein</fullName>
    </recommendedName>
</protein>
<accession>A0A8T3DC14</accession>
<evidence type="ECO:0000256" key="5">
    <source>
        <dbReference type="SAM" id="SignalP"/>
    </source>
</evidence>
<dbReference type="InterPro" id="IPR049897">
    <property type="entry name" value="CYSTATIN_LXN"/>
</dbReference>
<comment type="caution">
    <text evidence="7">The sequence shown here is derived from an EMBL/GenBank/DDBJ whole genome shotgun (WGS) entry which is preliminary data.</text>
</comment>
<proteinExistence type="inferred from homology"/>
<keyword evidence="8" id="KW-1185">Reference proteome</keyword>
<gene>
    <name evidence="7" type="ORF">AGOR_G00126690</name>
</gene>
<comment type="similarity">
    <text evidence="1 4">Belongs to the protease inhibitor I47 (latexin) family.</text>
</comment>
<evidence type="ECO:0000313" key="8">
    <source>
        <dbReference type="Proteomes" id="UP000829720"/>
    </source>
</evidence>
<dbReference type="Proteomes" id="UP000829720">
    <property type="component" value="Unassembled WGS sequence"/>
</dbReference>
<dbReference type="GO" id="GO:0008191">
    <property type="term" value="F:metalloendopeptidase inhibitor activity"/>
    <property type="evidence" value="ECO:0007669"/>
    <property type="project" value="UniProtKB-UniRule"/>
</dbReference>
<keyword evidence="5" id="KW-0732">Signal</keyword>
<evidence type="ECO:0000256" key="1">
    <source>
        <dbReference type="ARBA" id="ARBA00010083"/>
    </source>
</evidence>
<dbReference type="PROSITE" id="PS52033">
    <property type="entry name" value="CYSTATIN_LXN"/>
    <property type="match status" value="2"/>
</dbReference>
<reference evidence="7" key="1">
    <citation type="submission" date="2021-01" db="EMBL/GenBank/DDBJ databases">
        <authorList>
            <person name="Zahm M."/>
            <person name="Roques C."/>
            <person name="Cabau C."/>
            <person name="Klopp C."/>
            <person name="Donnadieu C."/>
            <person name="Jouanno E."/>
            <person name="Lampietro C."/>
            <person name="Louis A."/>
            <person name="Herpin A."/>
            <person name="Echchiki A."/>
            <person name="Berthelot C."/>
            <person name="Parey E."/>
            <person name="Roest-Crollius H."/>
            <person name="Braasch I."/>
            <person name="Postlethwait J."/>
            <person name="Bobe J."/>
            <person name="Montfort J."/>
            <person name="Bouchez O."/>
            <person name="Begum T."/>
            <person name="Mejri S."/>
            <person name="Adams A."/>
            <person name="Chen W.-J."/>
            <person name="Guiguen Y."/>
        </authorList>
    </citation>
    <scope>NUCLEOTIDE SEQUENCE</scope>
    <source>
        <tissue evidence="7">Blood</tissue>
    </source>
</reference>
<organism evidence="7 8">
    <name type="scientific">Albula goreensis</name>
    <dbReference type="NCBI Taxonomy" id="1534307"/>
    <lineage>
        <taxon>Eukaryota</taxon>
        <taxon>Metazoa</taxon>
        <taxon>Chordata</taxon>
        <taxon>Craniata</taxon>
        <taxon>Vertebrata</taxon>
        <taxon>Euteleostomi</taxon>
        <taxon>Actinopterygii</taxon>
        <taxon>Neopterygii</taxon>
        <taxon>Teleostei</taxon>
        <taxon>Albuliformes</taxon>
        <taxon>Albulidae</taxon>
        <taxon>Albula</taxon>
    </lineage>
</organism>
<dbReference type="InterPro" id="IPR046350">
    <property type="entry name" value="Cystatin_sf"/>
</dbReference>